<keyword evidence="19" id="KW-1185">Reference proteome</keyword>
<dbReference type="InterPro" id="IPR011009">
    <property type="entry name" value="Kinase-like_dom_sf"/>
</dbReference>
<feature type="transmembrane region" description="Helical" evidence="16">
    <location>
        <begin position="1149"/>
        <end position="1173"/>
    </location>
</feature>
<dbReference type="SMART" id="SM00369">
    <property type="entry name" value="LRR_TYP"/>
    <property type="match status" value="14"/>
</dbReference>
<organism evidence="18 19">
    <name type="scientific">Gossypium arboreum</name>
    <name type="common">Tree cotton</name>
    <name type="synonym">Gossypium nanking</name>
    <dbReference type="NCBI Taxonomy" id="29729"/>
    <lineage>
        <taxon>Eukaryota</taxon>
        <taxon>Viridiplantae</taxon>
        <taxon>Streptophyta</taxon>
        <taxon>Embryophyta</taxon>
        <taxon>Tracheophyta</taxon>
        <taxon>Spermatophyta</taxon>
        <taxon>Magnoliopsida</taxon>
        <taxon>eudicotyledons</taxon>
        <taxon>Gunneridae</taxon>
        <taxon>Pentapetalae</taxon>
        <taxon>rosids</taxon>
        <taxon>malvids</taxon>
        <taxon>Malvales</taxon>
        <taxon>Malvaceae</taxon>
        <taxon>Malvoideae</taxon>
        <taxon>Gossypium</taxon>
    </lineage>
</organism>
<evidence type="ECO:0000256" key="9">
    <source>
        <dbReference type="ARBA" id="ARBA00022777"/>
    </source>
</evidence>
<feature type="binding site" evidence="15">
    <location>
        <position position="1243"/>
    </location>
    <ligand>
        <name>ATP</name>
        <dbReference type="ChEBI" id="CHEBI:30616"/>
    </ligand>
</feature>
<keyword evidence="3" id="KW-0723">Serine/threonine-protein kinase</keyword>
<accession>A0ABR0NLX2</accession>
<dbReference type="Proteomes" id="UP001358586">
    <property type="component" value="Chromosome 9"/>
</dbReference>
<dbReference type="InterPro" id="IPR001611">
    <property type="entry name" value="Leu-rich_rpt"/>
</dbReference>
<name>A0ABR0NLX2_GOSAR</name>
<evidence type="ECO:0000256" key="16">
    <source>
        <dbReference type="SAM" id="Phobius"/>
    </source>
</evidence>
<dbReference type="PROSITE" id="PS50011">
    <property type="entry name" value="PROTEIN_KINASE_DOM"/>
    <property type="match status" value="2"/>
</dbReference>
<dbReference type="SUPFAM" id="SSF52058">
    <property type="entry name" value="L domain-like"/>
    <property type="match status" value="3"/>
</dbReference>
<evidence type="ECO:0000256" key="4">
    <source>
        <dbReference type="ARBA" id="ARBA00022614"/>
    </source>
</evidence>
<evidence type="ECO:0000313" key="18">
    <source>
        <dbReference type="EMBL" id="KAK5802334.1"/>
    </source>
</evidence>
<dbReference type="InterPro" id="IPR017441">
    <property type="entry name" value="Protein_kinase_ATP_BS"/>
</dbReference>
<evidence type="ECO:0000256" key="6">
    <source>
        <dbReference type="ARBA" id="ARBA00022692"/>
    </source>
</evidence>
<evidence type="ECO:0000313" key="19">
    <source>
        <dbReference type="Proteomes" id="UP001358586"/>
    </source>
</evidence>
<comment type="caution">
    <text evidence="18">The sequence shown here is derived from an EMBL/GenBank/DDBJ whole genome shotgun (WGS) entry which is preliminary data.</text>
</comment>
<dbReference type="InterPro" id="IPR032675">
    <property type="entry name" value="LRR_dom_sf"/>
</dbReference>
<comment type="subcellular location">
    <subcellularLocation>
        <location evidence="1">Membrane</location>
    </subcellularLocation>
</comment>
<keyword evidence="10 15" id="KW-0067">ATP-binding</keyword>
<evidence type="ECO:0000259" key="17">
    <source>
        <dbReference type="PROSITE" id="PS50011"/>
    </source>
</evidence>
<dbReference type="Gene3D" id="3.80.10.10">
    <property type="entry name" value="Ribonuclease Inhibitor"/>
    <property type="match status" value="6"/>
</dbReference>
<evidence type="ECO:0000256" key="14">
    <source>
        <dbReference type="ARBA" id="ARBA00048679"/>
    </source>
</evidence>
<evidence type="ECO:0000256" key="12">
    <source>
        <dbReference type="ARBA" id="ARBA00023136"/>
    </source>
</evidence>
<dbReference type="PROSITE" id="PS00109">
    <property type="entry name" value="PROTEIN_KINASE_TYR"/>
    <property type="match status" value="2"/>
</dbReference>
<dbReference type="InterPro" id="IPR008266">
    <property type="entry name" value="Tyr_kinase_AS"/>
</dbReference>
<dbReference type="Gene3D" id="3.30.200.20">
    <property type="entry name" value="Phosphorylase Kinase, domain 1"/>
    <property type="match status" value="2"/>
</dbReference>
<keyword evidence="9" id="KW-0418">Kinase</keyword>
<proteinExistence type="predicted"/>
<dbReference type="SUPFAM" id="SSF56112">
    <property type="entry name" value="Protein kinase-like (PK-like)"/>
    <property type="match status" value="2"/>
</dbReference>
<evidence type="ECO:0000256" key="8">
    <source>
        <dbReference type="ARBA" id="ARBA00022741"/>
    </source>
</evidence>
<keyword evidence="7" id="KW-0677">Repeat</keyword>
<dbReference type="InterPro" id="IPR051420">
    <property type="entry name" value="Ser_Thr_Kinases_DiverseReg"/>
</dbReference>
<dbReference type="PANTHER" id="PTHR48005:SF16">
    <property type="entry name" value="MDIS1-INTERACTING RECEPTOR LIKE KINASE 2-LIKE ISOFORM X1"/>
    <property type="match status" value="1"/>
</dbReference>
<sequence length="1511" mass="167807">MSSPFCFTTLVLSYVLIAFVVVIVPTLGTGSTRLPTTSSLEMEAEALLRTGWWDGYVNRTSEHCNWPGISCNEAGRVIQIYSTRLAVSGSISPEIGALSSLLCLDLPHNALVGELPPSLGKLTLLEKLDLSVLEGLYLSNNHITGSIPFEVFTCPHHTLDLSHNFIEGEIPHHFHNDLYLNDLDLSHNNLTGMIPESFWFLETLNLSYNSLEGPIPEYLSYRFSSDSFWGNKYLCGNLPDFSPCPSKSSNKLKIVEIILPVLFFLAFMALGVLLFLRSRAKDNIPEPNVTKNGDLFSILNFDGRIAFEDIIEATNDFDIRYCIGTGGYGSVYRAQLPSGKIVALKKLHRREAEVLAFDKSFKNEAKILSEIRHKNIVKLHGFCLHNRCMFLIYEYMARGSLFCVLAYDNEAMELDWIKRVKIIKDTACALSYLHHDCHPPIVHRDISSNNILLNSNLEACVSDFGTARLIDPDSSNQTMLVGTYGYIAPVRSSEITSATNNDSESLLTEEKALMETGWWSNYSNIGVHHCTWPGVRCSVAGSVLEIDLSGHGLNGSITPQIGALSKLKSLNLSSNNLRGELPSSLGNLTQLAVLDVSYNEVDSIPFEIEKMENLVALNLTRNLIVDMPSAIGLLTNLTHLIMNSNPLRSIIPPQIWKLKKLRTLHLRNCQLNSSIPPYIGKLKSLVNLHLSSNMLVGPIPSSITNLTNLQSLLLQGNQLNGSIPREIGRLTNLITLALSSNMLVGPIPSSITNLTNLQSLLLQGNQLNGTIPQEIGRLRNLITLALSFNMLVGPIPSSISNVTNLGSLLLQHNQLNGSIPQDIGRLTNLVTLDLSSNKLLGPLPPNLGNLSSLEYLDLYINKINGSIPIEIRNLKRLTNLDLGANNLSGEIPPFLGLLPSLSVLWLDSNLFEGFIPLDIGKLKNLTLLFLSDNKLIGSIPSSLCYLTNLQWLFLDRNLLHGSIPSEIGNMTNLIELHLDSNHISHSIPSSLLHLPNLRYLSMASNLLEGPISHEIESFKLKHLDLSCNKLTGPIPTQIGNLSNLTYLNLANNNLNGRIPQFGNLTHLSSLDLSQNILTGMIPEFPIYPESLNLSMNSLWGPIPDGLLHFAPDTFTGNKYLCGSVQGFRPCPSSPTVNKERNSKVVKHNLPVVILVPTLLFFVSTFVLVMFILFRRYKAKALKPDPSPTENGDLFSIWNFDGKIAFEDIIKATEDFDMKYCIGTGGYGSVYRAVLPSGRVVALKKLHRLEAEQPTYDTSFRNEIKFLTEIRHKNIVKLHGFCLHNRCMFLIYEYMENGSLFYALSIDEEAVELDWTKRVNIVKGVAHALSYMHHDWNHPIVHRDISSNNVLLNLEWEAFIADFGTARFLDPDSSNRTVPVGTYGYIAPELAYSLVVTEKCDVYSFGVLALEILMGKHPGELLSTLSSSSSSPSSVQNVTLNEILDPRLPPPRGRKMVGDISFIVMIALACLQAKPKSRPTMKLVSQEFLRIKSPISMPLHEISLIQFKNYEL</sequence>
<dbReference type="EC" id="2.7.11.1" evidence="2"/>
<keyword evidence="11 16" id="KW-1133">Transmembrane helix</keyword>
<dbReference type="EMBL" id="JARKNE010000009">
    <property type="protein sequence ID" value="KAK5802334.1"/>
    <property type="molecule type" value="Genomic_DNA"/>
</dbReference>
<feature type="binding site" evidence="15">
    <location>
        <position position="345"/>
    </location>
    <ligand>
        <name>ATP</name>
        <dbReference type="ChEBI" id="CHEBI:30616"/>
    </ligand>
</feature>
<evidence type="ECO:0000256" key="5">
    <source>
        <dbReference type="ARBA" id="ARBA00022679"/>
    </source>
</evidence>
<reference evidence="18 19" key="1">
    <citation type="submission" date="2023-03" db="EMBL/GenBank/DDBJ databases">
        <title>WGS of Gossypium arboreum.</title>
        <authorList>
            <person name="Yu D."/>
        </authorList>
    </citation>
    <scope>NUCLEOTIDE SEQUENCE [LARGE SCALE GENOMIC DNA]</scope>
    <source>
        <tissue evidence="18">Leaf</tissue>
    </source>
</reference>
<evidence type="ECO:0000256" key="3">
    <source>
        <dbReference type="ARBA" id="ARBA00022527"/>
    </source>
</evidence>
<evidence type="ECO:0000256" key="2">
    <source>
        <dbReference type="ARBA" id="ARBA00012513"/>
    </source>
</evidence>
<feature type="transmembrane region" description="Helical" evidence="16">
    <location>
        <begin position="257"/>
        <end position="276"/>
    </location>
</feature>
<evidence type="ECO:0000256" key="15">
    <source>
        <dbReference type="PROSITE-ProRule" id="PRU10141"/>
    </source>
</evidence>
<dbReference type="InterPro" id="IPR003591">
    <property type="entry name" value="Leu-rich_rpt_typical-subtyp"/>
</dbReference>
<comment type="catalytic activity">
    <reaction evidence="13">
        <text>L-threonyl-[protein] + ATP = O-phospho-L-threonyl-[protein] + ADP + H(+)</text>
        <dbReference type="Rhea" id="RHEA:46608"/>
        <dbReference type="Rhea" id="RHEA-COMP:11060"/>
        <dbReference type="Rhea" id="RHEA-COMP:11605"/>
        <dbReference type="ChEBI" id="CHEBI:15378"/>
        <dbReference type="ChEBI" id="CHEBI:30013"/>
        <dbReference type="ChEBI" id="CHEBI:30616"/>
        <dbReference type="ChEBI" id="CHEBI:61977"/>
        <dbReference type="ChEBI" id="CHEBI:456216"/>
        <dbReference type="EC" id="2.7.11.1"/>
    </reaction>
</comment>
<dbReference type="Pfam" id="PF13855">
    <property type="entry name" value="LRR_8"/>
    <property type="match status" value="1"/>
</dbReference>
<feature type="domain" description="Protein kinase" evidence="17">
    <location>
        <begin position="317"/>
        <end position="642"/>
    </location>
</feature>
<dbReference type="SMART" id="SM00365">
    <property type="entry name" value="LRR_SD22"/>
    <property type="match status" value="11"/>
</dbReference>
<dbReference type="PROSITE" id="PS51450">
    <property type="entry name" value="LRR"/>
    <property type="match status" value="1"/>
</dbReference>
<evidence type="ECO:0000256" key="1">
    <source>
        <dbReference type="ARBA" id="ARBA00004370"/>
    </source>
</evidence>
<dbReference type="PRINTS" id="PR00019">
    <property type="entry name" value="LEURICHRPT"/>
</dbReference>
<dbReference type="InterPro" id="IPR055414">
    <property type="entry name" value="LRR_R13L4/SHOC2-like"/>
</dbReference>
<evidence type="ECO:0000256" key="13">
    <source>
        <dbReference type="ARBA" id="ARBA00047899"/>
    </source>
</evidence>
<feature type="domain" description="Protein kinase" evidence="17">
    <location>
        <begin position="1215"/>
        <end position="1488"/>
    </location>
</feature>
<evidence type="ECO:0000256" key="10">
    <source>
        <dbReference type="ARBA" id="ARBA00022840"/>
    </source>
</evidence>
<dbReference type="Pfam" id="PF23598">
    <property type="entry name" value="LRR_14"/>
    <property type="match status" value="1"/>
</dbReference>
<gene>
    <name evidence="18" type="ORF">PVK06_029922</name>
</gene>
<dbReference type="PANTHER" id="PTHR48005">
    <property type="entry name" value="LEUCINE RICH REPEAT KINASE 2"/>
    <property type="match status" value="1"/>
</dbReference>
<keyword evidence="8 15" id="KW-0547">Nucleotide-binding</keyword>
<keyword evidence="6 16" id="KW-0812">Transmembrane</keyword>
<protein>
    <recommendedName>
        <fullName evidence="2">non-specific serine/threonine protein kinase</fullName>
        <ecNumber evidence="2">2.7.11.1</ecNumber>
    </recommendedName>
</protein>
<evidence type="ECO:0000256" key="7">
    <source>
        <dbReference type="ARBA" id="ARBA00022737"/>
    </source>
</evidence>
<keyword evidence="12 16" id="KW-0472">Membrane</keyword>
<keyword evidence="4" id="KW-0433">Leucine-rich repeat</keyword>
<feature type="transmembrane region" description="Helical" evidence="16">
    <location>
        <begin position="12"/>
        <end position="30"/>
    </location>
</feature>
<keyword evidence="5" id="KW-0808">Transferase</keyword>
<evidence type="ECO:0000256" key="11">
    <source>
        <dbReference type="ARBA" id="ARBA00022989"/>
    </source>
</evidence>
<dbReference type="Pfam" id="PF00560">
    <property type="entry name" value="LRR_1"/>
    <property type="match status" value="12"/>
</dbReference>
<dbReference type="Pfam" id="PF00069">
    <property type="entry name" value="Pkinase"/>
    <property type="match status" value="2"/>
</dbReference>
<dbReference type="Gene3D" id="1.10.510.10">
    <property type="entry name" value="Transferase(Phosphotransferase) domain 1"/>
    <property type="match status" value="2"/>
</dbReference>
<dbReference type="PROSITE" id="PS00107">
    <property type="entry name" value="PROTEIN_KINASE_ATP"/>
    <property type="match status" value="2"/>
</dbReference>
<comment type="catalytic activity">
    <reaction evidence="14">
        <text>L-seryl-[protein] + ATP = O-phospho-L-seryl-[protein] + ADP + H(+)</text>
        <dbReference type="Rhea" id="RHEA:17989"/>
        <dbReference type="Rhea" id="RHEA-COMP:9863"/>
        <dbReference type="Rhea" id="RHEA-COMP:11604"/>
        <dbReference type="ChEBI" id="CHEBI:15378"/>
        <dbReference type="ChEBI" id="CHEBI:29999"/>
        <dbReference type="ChEBI" id="CHEBI:30616"/>
        <dbReference type="ChEBI" id="CHEBI:83421"/>
        <dbReference type="ChEBI" id="CHEBI:456216"/>
        <dbReference type="EC" id="2.7.11.1"/>
    </reaction>
</comment>
<dbReference type="InterPro" id="IPR000719">
    <property type="entry name" value="Prot_kinase_dom"/>
</dbReference>